<reference evidence="3 4" key="1">
    <citation type="submission" date="2018-01" db="EMBL/GenBank/DDBJ databases">
        <title>Species boundaries and ecological features among Paraburkholderia terrae DSMZ17804T, P. hospita DSMZ17164T and P. caribensis DSMZ13236T.</title>
        <authorList>
            <person name="Pratama A.A."/>
        </authorList>
    </citation>
    <scope>NUCLEOTIDE SEQUENCE [LARGE SCALE GENOMIC DNA]</scope>
    <source>
        <strain evidence="3 4">DSM 17164</strain>
    </source>
</reference>
<feature type="region of interest" description="Disordered" evidence="1">
    <location>
        <begin position="310"/>
        <end position="350"/>
    </location>
</feature>
<feature type="chain" id="PRO_5042843312" description="NHL repeat containing protein" evidence="2">
    <location>
        <begin position="22"/>
        <end position="350"/>
    </location>
</feature>
<name>A0AAN1MQH2_9BURK</name>
<evidence type="ECO:0000313" key="4">
    <source>
        <dbReference type="Proteomes" id="UP000236649"/>
    </source>
</evidence>
<accession>A0AAN1MQH2</accession>
<dbReference type="SUPFAM" id="SSF63829">
    <property type="entry name" value="Calcium-dependent phosphotriesterase"/>
    <property type="match status" value="1"/>
</dbReference>
<organism evidence="3 4">
    <name type="scientific">Paraburkholderia hospita</name>
    <dbReference type="NCBI Taxonomy" id="169430"/>
    <lineage>
        <taxon>Bacteria</taxon>
        <taxon>Pseudomonadati</taxon>
        <taxon>Pseudomonadota</taxon>
        <taxon>Betaproteobacteria</taxon>
        <taxon>Burkholderiales</taxon>
        <taxon>Burkholderiaceae</taxon>
        <taxon>Paraburkholderia</taxon>
    </lineage>
</organism>
<evidence type="ECO:0000256" key="1">
    <source>
        <dbReference type="SAM" id="MobiDB-lite"/>
    </source>
</evidence>
<evidence type="ECO:0000256" key="2">
    <source>
        <dbReference type="SAM" id="SignalP"/>
    </source>
</evidence>
<dbReference type="Proteomes" id="UP000236649">
    <property type="component" value="Chromosome 4"/>
</dbReference>
<evidence type="ECO:0008006" key="5">
    <source>
        <dbReference type="Google" id="ProtNLM"/>
    </source>
</evidence>
<dbReference type="GeneID" id="55535740"/>
<keyword evidence="2" id="KW-0732">Signal</keyword>
<evidence type="ECO:0000313" key="3">
    <source>
        <dbReference type="EMBL" id="AUT75775.1"/>
    </source>
</evidence>
<proteinExistence type="predicted"/>
<dbReference type="EMBL" id="CP026108">
    <property type="protein sequence ID" value="AUT75775.1"/>
    <property type="molecule type" value="Genomic_DNA"/>
</dbReference>
<gene>
    <name evidence="3" type="ORF">C2L64_46525</name>
</gene>
<protein>
    <recommendedName>
        <fullName evidence="5">NHL repeat containing protein</fullName>
    </recommendedName>
</protein>
<feature type="signal peptide" evidence="2">
    <location>
        <begin position="1"/>
        <end position="21"/>
    </location>
</feature>
<dbReference type="RefSeq" id="WP_103154079.1">
    <property type="nucleotide sequence ID" value="NZ_CP026108.1"/>
</dbReference>
<feature type="compositionally biased region" description="Basic and acidic residues" evidence="1">
    <location>
        <begin position="339"/>
        <end position="350"/>
    </location>
</feature>
<dbReference type="KEGG" id="phs:C2L64_46525"/>
<dbReference type="AlphaFoldDB" id="A0AAN1MQH2"/>
<sequence>MKPALCVAVFSMLFGVQLAHAACPNDAVFLVLGDQIRGYPMRANGATEPCQVLQGPLTTLMTAGATVIDRKNAFHVAQFLTSSTVDIFPRKAEGNEAPSRSFMLTTTNDLLSIAVDSHLNDFVLSVRPSEAGVYVVPKNSSGPVTSPVHITDPNVVQYVSIAIDSDDNLLIAGYDARGTALIDTLGTSRSLTAPPLLRSLTGSKTGLLPAGGLFARNTMTLAVDPDTDELFVFNATMDLAQSQVSVFAAKAHGDVRPVRTISGPATGLTASGLPGNTIAVSSDGRLLVAAPNLRILAFAPGARGNVAPSQVIEDSTLGPTTQGGIAARSRGGGQQNGNDDARGKDSAGNN</sequence>